<dbReference type="WBParaSite" id="ALUE_0000482901-mRNA-1">
    <property type="protein sequence ID" value="ALUE_0000482901-mRNA-1"/>
    <property type="gene ID" value="ALUE_0000482901"/>
</dbReference>
<keyword evidence="8" id="KW-0443">Lipid metabolism</keyword>
<feature type="chain" id="PRO_5005395839" description="Phospholipase A2" evidence="8">
    <location>
        <begin position="20"/>
        <end position="165"/>
    </location>
</feature>
<proteinExistence type="inferred from homology"/>
<feature type="signal peptide" evidence="8">
    <location>
        <begin position="1"/>
        <end position="19"/>
    </location>
</feature>
<dbReference type="InterPro" id="IPR001211">
    <property type="entry name" value="PLA2"/>
</dbReference>
<keyword evidence="8" id="KW-0732">Signal</keyword>
<evidence type="ECO:0000256" key="6">
    <source>
        <dbReference type="PIRSR" id="PIRSR601211-3"/>
    </source>
</evidence>
<dbReference type="Pfam" id="PF00068">
    <property type="entry name" value="Phospholip_A2_1"/>
    <property type="match status" value="1"/>
</dbReference>
<accession>A0A0M3HRC4</accession>
<feature type="binding site" evidence="5">
    <location>
        <position position="73"/>
    </location>
    <ligand>
        <name>Ca(2+)</name>
        <dbReference type="ChEBI" id="CHEBI:29108"/>
    </ligand>
</feature>
<feature type="active site" evidence="4">
    <location>
        <position position="122"/>
    </location>
</feature>
<feature type="binding site" evidence="5">
    <location>
        <position position="54"/>
    </location>
    <ligand>
        <name>Ca(2+)</name>
        <dbReference type="ChEBI" id="CHEBI:29108"/>
    </ligand>
</feature>
<dbReference type="InterPro" id="IPR033113">
    <property type="entry name" value="PLA2_histidine"/>
</dbReference>
<organism evidence="10 11">
    <name type="scientific">Ascaris lumbricoides</name>
    <name type="common">Giant roundworm</name>
    <dbReference type="NCBI Taxonomy" id="6252"/>
    <lineage>
        <taxon>Eukaryota</taxon>
        <taxon>Metazoa</taxon>
        <taxon>Ecdysozoa</taxon>
        <taxon>Nematoda</taxon>
        <taxon>Chromadorea</taxon>
        <taxon>Rhabditida</taxon>
        <taxon>Spirurina</taxon>
        <taxon>Ascaridomorpha</taxon>
        <taxon>Ascaridoidea</taxon>
        <taxon>Ascarididae</taxon>
        <taxon>Ascaris</taxon>
    </lineage>
</organism>
<dbReference type="GO" id="GO:0004623">
    <property type="term" value="F:phospholipase A2 activity"/>
    <property type="evidence" value="ECO:0007669"/>
    <property type="project" value="UniProtKB-EC"/>
</dbReference>
<feature type="active site" evidence="4">
    <location>
        <position position="72"/>
    </location>
</feature>
<dbReference type="InterPro" id="IPR036444">
    <property type="entry name" value="PLipase_A2_dom_sf"/>
</dbReference>
<dbReference type="PANTHER" id="PTHR11716">
    <property type="entry name" value="PHOSPHOLIPASE A2 FAMILY MEMBER"/>
    <property type="match status" value="1"/>
</dbReference>
<evidence type="ECO:0000313" key="11">
    <source>
        <dbReference type="WBParaSite" id="ALUE_0000482901-mRNA-1"/>
    </source>
</evidence>
<feature type="disulfide bond" evidence="6">
    <location>
        <begin position="75"/>
        <end position="121"/>
    </location>
</feature>
<dbReference type="InterPro" id="IPR033112">
    <property type="entry name" value="PLA2_Asp_AS"/>
</dbReference>
<dbReference type="SUPFAM" id="SSF48619">
    <property type="entry name" value="Phospholipase A2, PLA2"/>
    <property type="match status" value="1"/>
</dbReference>
<keyword evidence="5 8" id="KW-0106">Calcium</keyword>
<evidence type="ECO:0000259" key="9">
    <source>
        <dbReference type="SMART" id="SM00085"/>
    </source>
</evidence>
<dbReference type="GO" id="GO:0050482">
    <property type="term" value="P:arachidonate secretion"/>
    <property type="evidence" value="ECO:0007669"/>
    <property type="project" value="InterPro"/>
</dbReference>
<dbReference type="PANTHER" id="PTHR11716:SF107">
    <property type="entry name" value="PHOSPHOLIPASE A2"/>
    <property type="match status" value="1"/>
</dbReference>
<dbReference type="EC" id="3.1.1.4" evidence="8"/>
<protein>
    <recommendedName>
        <fullName evidence="8">Phospholipase A2</fullName>
        <ecNumber evidence="8">3.1.1.4</ecNumber>
    </recommendedName>
</protein>
<dbReference type="PROSITE" id="PS00119">
    <property type="entry name" value="PA2_ASP"/>
    <property type="match status" value="1"/>
</dbReference>
<dbReference type="GO" id="GO:0005509">
    <property type="term" value="F:calcium ion binding"/>
    <property type="evidence" value="ECO:0007669"/>
    <property type="project" value="InterPro"/>
</dbReference>
<keyword evidence="10" id="KW-1185">Reference proteome</keyword>
<feature type="disulfide bond" evidence="6">
    <location>
        <begin position="53"/>
        <end position="69"/>
    </location>
</feature>
<dbReference type="GO" id="GO:0005576">
    <property type="term" value="C:extracellular region"/>
    <property type="evidence" value="ECO:0007669"/>
    <property type="project" value="UniProtKB-SubCell"/>
</dbReference>
<dbReference type="AlphaFoldDB" id="A0A0M3HRC4"/>
<evidence type="ECO:0000256" key="7">
    <source>
        <dbReference type="RuleBase" id="RU003654"/>
    </source>
</evidence>
<dbReference type="GO" id="GO:0016042">
    <property type="term" value="P:lipid catabolic process"/>
    <property type="evidence" value="ECO:0007669"/>
    <property type="project" value="InterPro"/>
</dbReference>
<dbReference type="GO" id="GO:0006644">
    <property type="term" value="P:phospholipid metabolic process"/>
    <property type="evidence" value="ECO:0007669"/>
    <property type="project" value="InterPro"/>
</dbReference>
<dbReference type="Proteomes" id="UP000036681">
    <property type="component" value="Unplaced"/>
</dbReference>
<feature type="disulfide bond" evidence="6">
    <location>
        <begin position="85"/>
        <end position="114"/>
    </location>
</feature>
<keyword evidence="3 6" id="KW-1015">Disulfide bond</keyword>
<dbReference type="CDD" id="cd00125">
    <property type="entry name" value="PLA2c"/>
    <property type="match status" value="1"/>
</dbReference>
<dbReference type="Gene3D" id="1.20.90.10">
    <property type="entry name" value="Phospholipase A2 domain"/>
    <property type="match status" value="1"/>
</dbReference>
<keyword evidence="8" id="KW-0378">Hydrolase</keyword>
<name>A0A0M3HRC4_ASCLU</name>
<dbReference type="InterPro" id="IPR016090">
    <property type="entry name" value="PLA2-like_dom"/>
</dbReference>
<feature type="binding site" evidence="5">
    <location>
        <position position="56"/>
    </location>
    <ligand>
        <name>Ca(2+)</name>
        <dbReference type="ChEBI" id="CHEBI:29108"/>
    </ligand>
</feature>
<evidence type="ECO:0000256" key="2">
    <source>
        <dbReference type="ARBA" id="ARBA00022525"/>
    </source>
</evidence>
<dbReference type="PROSITE" id="PS00118">
    <property type="entry name" value="PA2_HIS"/>
    <property type="match status" value="1"/>
</dbReference>
<evidence type="ECO:0000313" key="10">
    <source>
        <dbReference type="Proteomes" id="UP000036681"/>
    </source>
</evidence>
<evidence type="ECO:0000256" key="8">
    <source>
        <dbReference type="RuleBase" id="RU361236"/>
    </source>
</evidence>
<comment type="similarity">
    <text evidence="7">Belongs to the phospholipase A2 family.</text>
</comment>
<comment type="subcellular location">
    <subcellularLocation>
        <location evidence="1 8">Secreted</location>
    </subcellularLocation>
</comment>
<evidence type="ECO:0000256" key="4">
    <source>
        <dbReference type="PIRSR" id="PIRSR601211-1"/>
    </source>
</evidence>
<feature type="disulfide bond" evidence="6">
    <location>
        <begin position="107"/>
        <end position="119"/>
    </location>
</feature>
<comment type="catalytic activity">
    <reaction evidence="8">
        <text>a 1,2-diacyl-sn-glycero-3-phosphocholine + H2O = a 1-acyl-sn-glycero-3-phosphocholine + a fatty acid + H(+)</text>
        <dbReference type="Rhea" id="RHEA:15801"/>
        <dbReference type="ChEBI" id="CHEBI:15377"/>
        <dbReference type="ChEBI" id="CHEBI:15378"/>
        <dbReference type="ChEBI" id="CHEBI:28868"/>
        <dbReference type="ChEBI" id="CHEBI:57643"/>
        <dbReference type="ChEBI" id="CHEBI:58168"/>
        <dbReference type="EC" id="3.1.1.4"/>
    </reaction>
</comment>
<evidence type="ECO:0000256" key="5">
    <source>
        <dbReference type="PIRSR" id="PIRSR601211-2"/>
    </source>
</evidence>
<keyword evidence="5" id="KW-0479">Metal-binding</keyword>
<evidence type="ECO:0000256" key="3">
    <source>
        <dbReference type="ARBA" id="ARBA00023157"/>
    </source>
</evidence>
<reference evidence="11" key="1">
    <citation type="submission" date="2017-02" db="UniProtKB">
        <authorList>
            <consortium name="WormBaseParasite"/>
        </authorList>
    </citation>
    <scope>IDENTIFICATION</scope>
</reference>
<keyword evidence="2 8" id="KW-0964">Secreted</keyword>
<dbReference type="SMART" id="SM00085">
    <property type="entry name" value="PA2c"/>
    <property type="match status" value="1"/>
</dbReference>
<feature type="domain" description="Phospholipase A2-like central" evidence="9">
    <location>
        <begin position="27"/>
        <end position="149"/>
    </location>
</feature>
<comment type="cofactor">
    <cofactor evidence="5">
        <name>Ca(2+)</name>
        <dbReference type="ChEBI" id="CHEBI:29108"/>
    </cofactor>
    <text evidence="5">Binds 1 Ca(2+) ion per subunit.</text>
</comment>
<sequence length="165" mass="18924">MTNLFVIFMVSTLYSFVLTTQNGSIRALWNLEEMCKCKLDYSALAYNNYGCWCGIGGAGEPIDSIDRCCMLHDKCYDAAIDRKECFDVPFEYIEDYSWNCVNKEPICRDGMNVCKSALCQCDKAVVDCWAQFPKPTIKKKCNRTKPALQGIFSRFLNSTDRHFHV</sequence>
<feature type="disulfide bond" evidence="6">
    <location>
        <begin position="68"/>
        <end position="128"/>
    </location>
</feature>
<dbReference type="PRINTS" id="PR00389">
    <property type="entry name" value="PHPHLIPASEA2"/>
</dbReference>
<evidence type="ECO:0000256" key="1">
    <source>
        <dbReference type="ARBA" id="ARBA00004613"/>
    </source>
</evidence>